<evidence type="ECO:0000256" key="11">
    <source>
        <dbReference type="ARBA" id="ARBA00022989"/>
    </source>
</evidence>
<evidence type="ECO:0000256" key="4">
    <source>
        <dbReference type="ARBA" id="ARBA00022475"/>
    </source>
</evidence>
<dbReference type="PANTHER" id="PTHR34220:SF11">
    <property type="entry name" value="SENSOR PROTEIN KINASE HPTS"/>
    <property type="match status" value="1"/>
</dbReference>
<proteinExistence type="predicted"/>
<dbReference type="Pfam" id="PF02518">
    <property type="entry name" value="HATPase_c"/>
    <property type="match status" value="1"/>
</dbReference>
<comment type="catalytic activity">
    <reaction evidence="1">
        <text>ATP + protein L-histidine = ADP + protein N-phospho-L-histidine.</text>
        <dbReference type="EC" id="2.7.13.3"/>
    </reaction>
</comment>
<organism evidence="16 17">
    <name type="scientific">Neobacillus niacini</name>
    <dbReference type="NCBI Taxonomy" id="86668"/>
    <lineage>
        <taxon>Bacteria</taxon>
        <taxon>Bacillati</taxon>
        <taxon>Bacillota</taxon>
        <taxon>Bacilli</taxon>
        <taxon>Bacillales</taxon>
        <taxon>Bacillaceae</taxon>
        <taxon>Neobacillus</taxon>
    </lineage>
</organism>
<evidence type="ECO:0000256" key="13">
    <source>
        <dbReference type="ARBA" id="ARBA00023136"/>
    </source>
</evidence>
<gene>
    <name evidence="16" type="ORF">F4694_005444</name>
</gene>
<dbReference type="EC" id="2.7.13.3" evidence="3"/>
<feature type="transmembrane region" description="Helical" evidence="14">
    <location>
        <begin position="304"/>
        <end position="327"/>
    </location>
</feature>
<comment type="caution">
    <text evidence="16">The sequence shown here is derived from an EMBL/GenBank/DDBJ whole genome shotgun (WGS) entry which is preliminary data.</text>
</comment>
<evidence type="ECO:0000256" key="9">
    <source>
        <dbReference type="ARBA" id="ARBA00022777"/>
    </source>
</evidence>
<dbReference type="Pfam" id="PF02743">
    <property type="entry name" value="dCache_1"/>
    <property type="match status" value="1"/>
</dbReference>
<dbReference type="PROSITE" id="PS50885">
    <property type="entry name" value="HAMP"/>
    <property type="match status" value="1"/>
</dbReference>
<keyword evidence="6 16" id="KW-0808">Transferase</keyword>
<dbReference type="InterPro" id="IPR036890">
    <property type="entry name" value="HATPase_C_sf"/>
</dbReference>
<keyword evidence="8" id="KW-0547">Nucleotide-binding</keyword>
<dbReference type="Gene3D" id="6.10.340.10">
    <property type="match status" value="1"/>
</dbReference>
<dbReference type="Proteomes" id="UP000548423">
    <property type="component" value="Unassembled WGS sequence"/>
</dbReference>
<evidence type="ECO:0000259" key="15">
    <source>
        <dbReference type="PROSITE" id="PS50885"/>
    </source>
</evidence>
<dbReference type="InterPro" id="IPR004358">
    <property type="entry name" value="Sig_transdc_His_kin-like_C"/>
</dbReference>
<dbReference type="Pfam" id="PF00672">
    <property type="entry name" value="HAMP"/>
    <property type="match status" value="1"/>
</dbReference>
<feature type="domain" description="HAMP" evidence="15">
    <location>
        <begin position="324"/>
        <end position="376"/>
    </location>
</feature>
<dbReference type="AlphaFoldDB" id="A0A852TK84"/>
<dbReference type="GO" id="GO:0005524">
    <property type="term" value="F:ATP binding"/>
    <property type="evidence" value="ECO:0007669"/>
    <property type="project" value="UniProtKB-KW"/>
</dbReference>
<dbReference type="SMART" id="SM00304">
    <property type="entry name" value="HAMP"/>
    <property type="match status" value="1"/>
</dbReference>
<keyword evidence="11 14" id="KW-1133">Transmembrane helix</keyword>
<dbReference type="PRINTS" id="PR00344">
    <property type="entry name" value="BCTRLSENSOR"/>
</dbReference>
<dbReference type="InterPro" id="IPR033479">
    <property type="entry name" value="dCache_1"/>
</dbReference>
<evidence type="ECO:0000256" key="12">
    <source>
        <dbReference type="ARBA" id="ARBA00023012"/>
    </source>
</evidence>
<sequence>MQQHRGKIAEFIKKYILLKNQSLMMKLCIFSSFLVILPVLSVGIISYNRSSAELENELRQYSGQVIGQVESHIEYYLQEFEITSLKMINSPELSSLFKHEKSDQIVEAARDTLKYAAYSRADISNITVLVDDDIVIDTLGINNFYPSTKIKEEYWYSSVPMNGMTMLVTRTLKLRNKEQPVISLVRRLYNPDTLRPVGMLVIDINFRRIEEISNKVTISKNGYFFILDAKGHYVYHPDYSKLGKKVEFSQLAQLQNNESSTQILQNKRKDFVTYTYSSNIGWSFFTAVPYKDLTGGIIQIGRTIVLTIIISLIIAYTIGFGFATSLIRPIRRLKRFMKEVEIGNLSGRVPVESNDEIGQLSAGFNHTVEKLSDLLEEVYVSKLKETEMSLKQKEIEIKMLQSQMNPHFLYNSLETIRGMALEEGQENIAIMSFSLAKLLRYNLKNDSSIVSLGEEIRFCKTYLQIQKFRFEDRFEYELDIPEWAMELQVVKFSLQPIVENCFVHAYGRSCQKLKITISVVPHSEFSFMIRVEDTGAGIPNQILDELTRKLEQKTINSDGKHIGLLNVQQRIHYVFGADYGLSVRSQLGVGTVVEMELPMREFTEEREIG</sequence>
<dbReference type="CDD" id="cd12912">
    <property type="entry name" value="PDC2_MCP_like"/>
    <property type="match status" value="1"/>
</dbReference>
<evidence type="ECO:0000313" key="16">
    <source>
        <dbReference type="EMBL" id="NYE08595.1"/>
    </source>
</evidence>
<dbReference type="SUPFAM" id="SSF55874">
    <property type="entry name" value="ATPase domain of HSP90 chaperone/DNA topoisomerase II/histidine kinase"/>
    <property type="match status" value="1"/>
</dbReference>
<evidence type="ECO:0000256" key="5">
    <source>
        <dbReference type="ARBA" id="ARBA00022553"/>
    </source>
</evidence>
<dbReference type="PANTHER" id="PTHR34220">
    <property type="entry name" value="SENSOR HISTIDINE KINASE YPDA"/>
    <property type="match status" value="1"/>
</dbReference>
<dbReference type="InterPro" id="IPR003660">
    <property type="entry name" value="HAMP_dom"/>
</dbReference>
<evidence type="ECO:0000256" key="6">
    <source>
        <dbReference type="ARBA" id="ARBA00022679"/>
    </source>
</evidence>
<evidence type="ECO:0000256" key="14">
    <source>
        <dbReference type="SAM" id="Phobius"/>
    </source>
</evidence>
<keyword evidence="12" id="KW-0902">Two-component regulatory system</keyword>
<dbReference type="Gene3D" id="3.30.565.10">
    <property type="entry name" value="Histidine kinase-like ATPase, C-terminal domain"/>
    <property type="match status" value="1"/>
</dbReference>
<evidence type="ECO:0000256" key="2">
    <source>
        <dbReference type="ARBA" id="ARBA00004651"/>
    </source>
</evidence>
<keyword evidence="13 14" id="KW-0472">Membrane</keyword>
<keyword evidence="10" id="KW-0067">ATP-binding</keyword>
<keyword evidence="7 14" id="KW-0812">Transmembrane</keyword>
<dbReference type="CDD" id="cd06225">
    <property type="entry name" value="HAMP"/>
    <property type="match status" value="1"/>
</dbReference>
<reference evidence="17" key="2">
    <citation type="submission" date="2020-08" db="EMBL/GenBank/DDBJ databases">
        <title>The Agave Microbiome: Exploring the role of microbial communities in plant adaptations to desert environments.</title>
        <authorList>
            <person name="Partida-Martinez L.P."/>
        </authorList>
    </citation>
    <scope>NUCLEOTIDE SEQUENCE [LARGE SCALE GENOMIC DNA]</scope>
    <source>
        <strain evidence="17">AT2.8</strain>
    </source>
</reference>
<dbReference type="InterPro" id="IPR050640">
    <property type="entry name" value="Bact_2-comp_sensor_kinase"/>
</dbReference>
<keyword evidence="5" id="KW-0597">Phosphoprotein</keyword>
<evidence type="ECO:0000256" key="1">
    <source>
        <dbReference type="ARBA" id="ARBA00000085"/>
    </source>
</evidence>
<dbReference type="Gene3D" id="3.30.450.20">
    <property type="entry name" value="PAS domain"/>
    <property type="match status" value="1"/>
</dbReference>
<dbReference type="GO" id="GO:0000155">
    <property type="term" value="F:phosphorelay sensor kinase activity"/>
    <property type="evidence" value="ECO:0007669"/>
    <property type="project" value="InterPro"/>
</dbReference>
<evidence type="ECO:0000313" key="17">
    <source>
        <dbReference type="Proteomes" id="UP000548423"/>
    </source>
</evidence>
<comment type="subcellular location">
    <subcellularLocation>
        <location evidence="2">Cell membrane</location>
        <topology evidence="2">Multi-pass membrane protein</topology>
    </subcellularLocation>
</comment>
<evidence type="ECO:0000256" key="3">
    <source>
        <dbReference type="ARBA" id="ARBA00012438"/>
    </source>
</evidence>
<dbReference type="CDD" id="cd18773">
    <property type="entry name" value="PDC1_HK_sensor"/>
    <property type="match status" value="1"/>
</dbReference>
<evidence type="ECO:0000256" key="10">
    <source>
        <dbReference type="ARBA" id="ARBA00022840"/>
    </source>
</evidence>
<dbReference type="SUPFAM" id="SSF158472">
    <property type="entry name" value="HAMP domain-like"/>
    <property type="match status" value="1"/>
</dbReference>
<dbReference type="GO" id="GO:0005886">
    <property type="term" value="C:plasma membrane"/>
    <property type="evidence" value="ECO:0007669"/>
    <property type="project" value="UniProtKB-SubCell"/>
</dbReference>
<reference evidence="17" key="1">
    <citation type="submission" date="2020-07" db="EMBL/GenBank/DDBJ databases">
        <authorList>
            <person name="Partida-Martinez L."/>
            <person name="Huntemann M."/>
            <person name="Clum A."/>
            <person name="Wang J."/>
            <person name="Palaniappan K."/>
            <person name="Ritter S."/>
            <person name="Chen I.-M."/>
            <person name="Stamatis D."/>
            <person name="Reddy T."/>
            <person name="O'Malley R."/>
            <person name="Daum C."/>
            <person name="Shapiro N."/>
            <person name="Ivanova N."/>
            <person name="Kyrpides N."/>
            <person name="Woyke T."/>
        </authorList>
    </citation>
    <scope>NUCLEOTIDE SEQUENCE [LARGE SCALE GENOMIC DNA]</scope>
    <source>
        <strain evidence="17">AT2.8</strain>
    </source>
</reference>
<accession>A0A852TK84</accession>
<keyword evidence="4" id="KW-1003">Cell membrane</keyword>
<evidence type="ECO:0000256" key="7">
    <source>
        <dbReference type="ARBA" id="ARBA00022692"/>
    </source>
</evidence>
<dbReference type="Pfam" id="PF06580">
    <property type="entry name" value="His_kinase"/>
    <property type="match status" value="1"/>
</dbReference>
<dbReference type="InterPro" id="IPR010559">
    <property type="entry name" value="Sig_transdc_His_kin_internal"/>
</dbReference>
<name>A0A852TK84_9BACI</name>
<keyword evidence="9 16" id="KW-0418">Kinase</keyword>
<dbReference type="EMBL" id="JACCBX010000015">
    <property type="protein sequence ID" value="NYE08595.1"/>
    <property type="molecule type" value="Genomic_DNA"/>
</dbReference>
<protein>
    <recommendedName>
        <fullName evidence="3">histidine kinase</fullName>
        <ecNumber evidence="3">2.7.13.3</ecNumber>
    </recommendedName>
</protein>
<evidence type="ECO:0000256" key="8">
    <source>
        <dbReference type="ARBA" id="ARBA00022741"/>
    </source>
</evidence>
<dbReference type="InterPro" id="IPR003594">
    <property type="entry name" value="HATPase_dom"/>
</dbReference>